<accession>A0ABN7WM24</accession>
<dbReference type="Proteomes" id="UP000789901">
    <property type="component" value="Unassembled WGS sequence"/>
</dbReference>
<feature type="coiled-coil region" evidence="1">
    <location>
        <begin position="98"/>
        <end position="125"/>
    </location>
</feature>
<evidence type="ECO:0000313" key="3">
    <source>
        <dbReference type="Proteomes" id="UP000789901"/>
    </source>
</evidence>
<protein>
    <submittedName>
        <fullName evidence="2">12286_t:CDS:1</fullName>
    </submittedName>
</protein>
<evidence type="ECO:0000256" key="1">
    <source>
        <dbReference type="SAM" id="Coils"/>
    </source>
</evidence>
<feature type="non-terminal residue" evidence="2">
    <location>
        <position position="1"/>
    </location>
</feature>
<evidence type="ECO:0000313" key="2">
    <source>
        <dbReference type="EMBL" id="CAG8835321.1"/>
    </source>
</evidence>
<keyword evidence="1" id="KW-0175">Coiled coil</keyword>
<comment type="caution">
    <text evidence="2">The sequence shown here is derived from an EMBL/GenBank/DDBJ whole genome shotgun (WGS) entry which is preliminary data.</text>
</comment>
<gene>
    <name evidence="2" type="ORF">GMARGA_LOCUS32511</name>
</gene>
<sequence>LGKCLNKCEKNWKRWELYIEEPFNPERNLGNRVNNYKFKKIIKEFRRAVKYLYNANLELCCQMQIYDELEYEYCDDGTPIITLKALYKAKINISDKKLIKSKELIKRYEKGLNDIKNQIRLINLKWD</sequence>
<keyword evidence="3" id="KW-1185">Reference proteome</keyword>
<proteinExistence type="predicted"/>
<dbReference type="EMBL" id="CAJVQB010051225">
    <property type="protein sequence ID" value="CAG8835321.1"/>
    <property type="molecule type" value="Genomic_DNA"/>
</dbReference>
<dbReference type="SUPFAM" id="SSF81631">
    <property type="entry name" value="PAP/OAS1 substrate-binding domain"/>
    <property type="match status" value="1"/>
</dbReference>
<organism evidence="2 3">
    <name type="scientific">Gigaspora margarita</name>
    <dbReference type="NCBI Taxonomy" id="4874"/>
    <lineage>
        <taxon>Eukaryota</taxon>
        <taxon>Fungi</taxon>
        <taxon>Fungi incertae sedis</taxon>
        <taxon>Mucoromycota</taxon>
        <taxon>Glomeromycotina</taxon>
        <taxon>Glomeromycetes</taxon>
        <taxon>Diversisporales</taxon>
        <taxon>Gigasporaceae</taxon>
        <taxon>Gigaspora</taxon>
    </lineage>
</organism>
<dbReference type="Gene3D" id="1.10.1410.10">
    <property type="match status" value="1"/>
</dbReference>
<reference evidence="2 3" key="1">
    <citation type="submission" date="2021-06" db="EMBL/GenBank/DDBJ databases">
        <authorList>
            <person name="Kallberg Y."/>
            <person name="Tangrot J."/>
            <person name="Rosling A."/>
        </authorList>
    </citation>
    <scope>NUCLEOTIDE SEQUENCE [LARGE SCALE GENOMIC DNA]</scope>
    <source>
        <strain evidence="2 3">120-4 pot B 10/14</strain>
    </source>
</reference>
<name>A0ABN7WM24_GIGMA</name>